<evidence type="ECO:0000256" key="1">
    <source>
        <dbReference type="SAM" id="SignalP"/>
    </source>
</evidence>
<evidence type="ECO:0000313" key="3">
    <source>
        <dbReference type="EMBL" id="TWU56058.1"/>
    </source>
</evidence>
<dbReference type="AlphaFoldDB" id="A0A5C6F3W8"/>
<dbReference type="Pfam" id="PF07589">
    <property type="entry name" value="PEP-CTERM"/>
    <property type="match status" value="1"/>
</dbReference>
<evidence type="ECO:0000259" key="2">
    <source>
        <dbReference type="Pfam" id="PF07589"/>
    </source>
</evidence>
<dbReference type="RefSeq" id="WP_146534470.1">
    <property type="nucleotide sequence ID" value="NZ_SJPX01000002.1"/>
</dbReference>
<dbReference type="EMBL" id="SJPX01000002">
    <property type="protein sequence ID" value="TWU56058.1"/>
    <property type="molecule type" value="Genomic_DNA"/>
</dbReference>
<sequence precursor="true">MKTKLLWVLSILWFLPFTAANAAVVEFASGHGDIGLAYENGELELHYHFGDGAVLGGSPLVGEIEYGPSEAYVRVGDSAMVTTTADVSFLGTFAGDSVWLLPQSNTAGLPFLGIAAEELDSSFAGAMLSMSSFSGPGEFALWQAGGIGGATVRWQSNNGIDSTDMLNLSIGGHDHYNYGFTAEGIYDVGVTAVADFAAGGSVTDVGTFRFIVGDATAVPEPGSLAILAVTSVAAIVTRRRRRTAGSSLN</sequence>
<dbReference type="NCBIfam" id="NF038134">
    <property type="entry name" value="choice_anch_M"/>
    <property type="match status" value="1"/>
</dbReference>
<feature type="chain" id="PRO_5022841218" description="Ice-binding protein C-terminal domain-containing protein" evidence="1">
    <location>
        <begin position="23"/>
        <end position="249"/>
    </location>
</feature>
<name>A0A5C6F3W8_9BACT</name>
<dbReference type="InterPro" id="IPR013424">
    <property type="entry name" value="Ice-binding_C"/>
</dbReference>
<dbReference type="Proteomes" id="UP000317977">
    <property type="component" value="Unassembled WGS sequence"/>
</dbReference>
<protein>
    <recommendedName>
        <fullName evidence="2">Ice-binding protein C-terminal domain-containing protein</fullName>
    </recommendedName>
</protein>
<feature type="domain" description="Ice-binding protein C-terminal" evidence="2">
    <location>
        <begin position="217"/>
        <end position="240"/>
    </location>
</feature>
<organism evidence="3 4">
    <name type="scientific">Rubripirellula reticaptiva</name>
    <dbReference type="NCBI Taxonomy" id="2528013"/>
    <lineage>
        <taxon>Bacteria</taxon>
        <taxon>Pseudomonadati</taxon>
        <taxon>Planctomycetota</taxon>
        <taxon>Planctomycetia</taxon>
        <taxon>Pirellulales</taxon>
        <taxon>Pirellulaceae</taxon>
        <taxon>Rubripirellula</taxon>
    </lineage>
</organism>
<accession>A0A5C6F3W8</accession>
<keyword evidence="1" id="KW-0732">Signal</keyword>
<dbReference type="NCBIfam" id="TIGR03769">
    <property type="entry name" value="P_ac_wall_RPT"/>
    <property type="match status" value="1"/>
</dbReference>
<evidence type="ECO:0000313" key="4">
    <source>
        <dbReference type="Proteomes" id="UP000317977"/>
    </source>
</evidence>
<gene>
    <name evidence="3" type="ORF">Poly59_23620</name>
</gene>
<keyword evidence="4" id="KW-1185">Reference proteome</keyword>
<comment type="caution">
    <text evidence="3">The sequence shown here is derived from an EMBL/GenBank/DDBJ whole genome shotgun (WGS) entry which is preliminary data.</text>
</comment>
<proteinExistence type="predicted"/>
<dbReference type="InterPro" id="IPR022435">
    <property type="entry name" value="Surface-anchored_actinobac"/>
</dbReference>
<reference evidence="3 4" key="1">
    <citation type="submission" date="2019-02" db="EMBL/GenBank/DDBJ databases">
        <title>Deep-cultivation of Planctomycetes and their phenomic and genomic characterization uncovers novel biology.</title>
        <authorList>
            <person name="Wiegand S."/>
            <person name="Jogler M."/>
            <person name="Boedeker C."/>
            <person name="Pinto D."/>
            <person name="Vollmers J."/>
            <person name="Rivas-Marin E."/>
            <person name="Kohn T."/>
            <person name="Peeters S.H."/>
            <person name="Heuer A."/>
            <person name="Rast P."/>
            <person name="Oberbeckmann S."/>
            <person name="Bunk B."/>
            <person name="Jeske O."/>
            <person name="Meyerdierks A."/>
            <person name="Storesund J.E."/>
            <person name="Kallscheuer N."/>
            <person name="Luecker S."/>
            <person name="Lage O.M."/>
            <person name="Pohl T."/>
            <person name="Merkel B.J."/>
            <person name="Hornburger P."/>
            <person name="Mueller R.-W."/>
            <person name="Bruemmer F."/>
            <person name="Labrenz M."/>
            <person name="Spormann A.M."/>
            <person name="Op Den Camp H."/>
            <person name="Overmann J."/>
            <person name="Amann R."/>
            <person name="Jetten M.S.M."/>
            <person name="Mascher T."/>
            <person name="Medema M.H."/>
            <person name="Devos D.P."/>
            <person name="Kaster A.-K."/>
            <person name="Ovreas L."/>
            <person name="Rohde M."/>
            <person name="Galperin M.Y."/>
            <person name="Jogler C."/>
        </authorList>
    </citation>
    <scope>NUCLEOTIDE SEQUENCE [LARGE SCALE GENOMIC DNA]</scope>
    <source>
        <strain evidence="3 4">Poly59</strain>
    </source>
</reference>
<dbReference type="OrthoDB" id="292651at2"/>
<feature type="signal peptide" evidence="1">
    <location>
        <begin position="1"/>
        <end position="22"/>
    </location>
</feature>
<dbReference type="NCBIfam" id="TIGR02595">
    <property type="entry name" value="PEP_CTERM"/>
    <property type="match status" value="1"/>
</dbReference>